<sequence length="500" mass="54322">MGTAAPAILIDACSFSSLLGPSPLVVIHQDVRSAFRETFAAADPSVETDSLLHRRWSRLIPTEESGAISFKVQLTLNASTEHLLGATAEDLLANLGVNRSYLASAIEYMLPCGKYAIEQCDPESGLTEVQDDDITLSNGTLILNMTKKELQFSTLLKKVGYDLKKSEGGNVVSETIQLFICNIKGHTKSGQAQQLLYLIGTVVSLVGLLLTFITYAILPGLRTVPGLGTMNLIAATFMAQLGLLVAGQAASIVHPVLCTALAAFLHYVWLASFSWTSCLALGLSQAFGSPIGMKRQQRSRVSTAKLNALYGWGTPGLIVAACLAVHFAGHQSGALLVYGGDITCWIHPKKANLVVFGVPVMLSLMANIGMFARAVRGVRASKATTKCLKADVSFAQRARQEMVIYVKVSLLMGFSWLWALLGSFTNIDAFWFVFIIFNSFQGAYIFVAFVCNSRVLRILRARLRGSRLDQPRAVRQTTRRERNGRRMPSSSNKTRSSNGS</sequence>
<feature type="transmembrane region" description="Helical" evidence="6">
    <location>
        <begin position="430"/>
        <end position="452"/>
    </location>
</feature>
<dbReference type="GO" id="GO:0007166">
    <property type="term" value="P:cell surface receptor signaling pathway"/>
    <property type="evidence" value="ECO:0007669"/>
    <property type="project" value="InterPro"/>
</dbReference>
<feature type="transmembrane region" description="Helical" evidence="6">
    <location>
        <begin position="264"/>
        <end position="287"/>
    </location>
</feature>
<dbReference type="AlphaFoldDB" id="A0A8B7Y7J0"/>
<feature type="transmembrane region" description="Helical" evidence="6">
    <location>
        <begin position="230"/>
        <end position="252"/>
    </location>
</feature>
<organism evidence="8 9">
    <name type="scientific">Acanthaster planci</name>
    <name type="common">Crown-of-thorns starfish</name>
    <dbReference type="NCBI Taxonomy" id="133434"/>
    <lineage>
        <taxon>Eukaryota</taxon>
        <taxon>Metazoa</taxon>
        <taxon>Echinodermata</taxon>
        <taxon>Eleutherozoa</taxon>
        <taxon>Asterozoa</taxon>
        <taxon>Asteroidea</taxon>
        <taxon>Valvatacea</taxon>
        <taxon>Valvatida</taxon>
        <taxon>Acanthasteridae</taxon>
        <taxon>Acanthaster</taxon>
    </lineage>
</organism>
<feature type="domain" description="G-protein coupled receptors family 2 profile 2" evidence="7">
    <location>
        <begin position="193"/>
        <end position="453"/>
    </location>
</feature>
<protein>
    <submittedName>
        <fullName evidence="9">Adhesion G-protein coupled receptor D1-like</fullName>
    </submittedName>
</protein>
<evidence type="ECO:0000259" key="7">
    <source>
        <dbReference type="PROSITE" id="PS50261"/>
    </source>
</evidence>
<dbReference type="GeneID" id="110978471"/>
<dbReference type="Proteomes" id="UP000694845">
    <property type="component" value="Unplaced"/>
</dbReference>
<dbReference type="PRINTS" id="PR00249">
    <property type="entry name" value="GPCRSECRETIN"/>
</dbReference>
<gene>
    <name evidence="9" type="primary">LOC110978471</name>
</gene>
<feature type="region of interest" description="Disordered" evidence="5">
    <location>
        <begin position="470"/>
        <end position="500"/>
    </location>
</feature>
<feature type="transmembrane region" description="Helical" evidence="6">
    <location>
        <begin position="353"/>
        <end position="372"/>
    </location>
</feature>
<keyword evidence="4 6" id="KW-0472">Membrane</keyword>
<dbReference type="InterPro" id="IPR000832">
    <property type="entry name" value="GPCR_2_secretin-like"/>
</dbReference>
<dbReference type="RefSeq" id="XP_022089189.1">
    <property type="nucleotide sequence ID" value="XM_022233497.1"/>
</dbReference>
<reference evidence="9" key="1">
    <citation type="submission" date="2025-08" db="UniProtKB">
        <authorList>
            <consortium name="RefSeq"/>
        </authorList>
    </citation>
    <scope>IDENTIFICATION</scope>
</reference>
<dbReference type="SUPFAM" id="SSF81321">
    <property type="entry name" value="Family A G protein-coupled receptor-like"/>
    <property type="match status" value="1"/>
</dbReference>
<evidence type="ECO:0000256" key="6">
    <source>
        <dbReference type="SAM" id="Phobius"/>
    </source>
</evidence>
<dbReference type="PANTHER" id="PTHR45902:SF1">
    <property type="entry name" value="LATROPHILIN RECEPTOR-LIKE PROTEIN A"/>
    <property type="match status" value="1"/>
</dbReference>
<keyword evidence="8" id="KW-1185">Reference proteome</keyword>
<dbReference type="InterPro" id="IPR053231">
    <property type="entry name" value="GPCR_LN-TM7"/>
</dbReference>
<dbReference type="CDD" id="cd15039">
    <property type="entry name" value="7tmB3_Methuselah-like"/>
    <property type="match status" value="1"/>
</dbReference>
<dbReference type="PANTHER" id="PTHR45902">
    <property type="entry name" value="LATROPHILIN RECEPTOR-LIKE PROTEIN A"/>
    <property type="match status" value="1"/>
</dbReference>
<feature type="transmembrane region" description="Helical" evidence="6">
    <location>
        <begin position="404"/>
        <end position="424"/>
    </location>
</feature>
<feature type="transmembrane region" description="Helical" evidence="6">
    <location>
        <begin position="308"/>
        <end position="328"/>
    </location>
</feature>
<evidence type="ECO:0000256" key="1">
    <source>
        <dbReference type="ARBA" id="ARBA00004141"/>
    </source>
</evidence>
<keyword evidence="3 6" id="KW-1133">Transmembrane helix</keyword>
<evidence type="ECO:0000313" key="9">
    <source>
        <dbReference type="RefSeq" id="XP_022089189.1"/>
    </source>
</evidence>
<evidence type="ECO:0000256" key="3">
    <source>
        <dbReference type="ARBA" id="ARBA00022989"/>
    </source>
</evidence>
<evidence type="ECO:0000256" key="4">
    <source>
        <dbReference type="ARBA" id="ARBA00023136"/>
    </source>
</evidence>
<accession>A0A8B7Y7J0</accession>
<proteinExistence type="predicted"/>
<dbReference type="InterPro" id="IPR017981">
    <property type="entry name" value="GPCR_2-like_7TM"/>
</dbReference>
<dbReference type="PROSITE" id="PS50261">
    <property type="entry name" value="G_PROTEIN_RECEP_F2_4"/>
    <property type="match status" value="1"/>
</dbReference>
<dbReference type="Pfam" id="PF00002">
    <property type="entry name" value="7tm_2"/>
    <property type="match status" value="1"/>
</dbReference>
<dbReference type="Gene3D" id="1.20.1070.10">
    <property type="entry name" value="Rhodopsin 7-helix transmembrane proteins"/>
    <property type="match status" value="1"/>
</dbReference>
<keyword evidence="2 6" id="KW-0812">Transmembrane</keyword>
<dbReference type="GO" id="GO:0016020">
    <property type="term" value="C:membrane"/>
    <property type="evidence" value="ECO:0007669"/>
    <property type="project" value="UniProtKB-SubCell"/>
</dbReference>
<name>A0A8B7Y7J0_ACAPL</name>
<dbReference type="OrthoDB" id="6134459at2759"/>
<evidence type="ECO:0000313" key="8">
    <source>
        <dbReference type="Proteomes" id="UP000694845"/>
    </source>
</evidence>
<dbReference type="GO" id="GO:0004930">
    <property type="term" value="F:G protein-coupled receptor activity"/>
    <property type="evidence" value="ECO:0007669"/>
    <property type="project" value="InterPro"/>
</dbReference>
<evidence type="ECO:0000256" key="2">
    <source>
        <dbReference type="ARBA" id="ARBA00022692"/>
    </source>
</evidence>
<dbReference type="KEGG" id="aplc:110978471"/>
<evidence type="ECO:0000256" key="5">
    <source>
        <dbReference type="SAM" id="MobiDB-lite"/>
    </source>
</evidence>
<feature type="compositionally biased region" description="Low complexity" evidence="5">
    <location>
        <begin position="489"/>
        <end position="500"/>
    </location>
</feature>
<feature type="transmembrane region" description="Helical" evidence="6">
    <location>
        <begin position="195"/>
        <end position="218"/>
    </location>
</feature>
<comment type="subcellular location">
    <subcellularLocation>
        <location evidence="1">Membrane</location>
        <topology evidence="1">Multi-pass membrane protein</topology>
    </subcellularLocation>
</comment>